<dbReference type="Proteomes" id="UP001419268">
    <property type="component" value="Unassembled WGS sequence"/>
</dbReference>
<protein>
    <submittedName>
        <fullName evidence="2">Uncharacterized protein</fullName>
    </submittedName>
</protein>
<proteinExistence type="predicted"/>
<sequence>MHRVVELCRSHASLSTVVVSRRGSIGPAMRHRAVAPRRSSRSFRCCATIAESPLLSPASLLPRRRPGGPRRCSSSSPQPRHLVAAAAGRPRLRLNRRRDRSLWRTSVSLEPPSAPPPRRQRTAVSCR</sequence>
<reference evidence="2 3" key="1">
    <citation type="submission" date="2024-01" db="EMBL/GenBank/DDBJ databases">
        <title>Genome assemblies of Stephania.</title>
        <authorList>
            <person name="Yang L."/>
        </authorList>
    </citation>
    <scope>NUCLEOTIDE SEQUENCE [LARGE SCALE GENOMIC DNA]</scope>
    <source>
        <strain evidence="2">JXDWG</strain>
        <tissue evidence="2">Leaf</tissue>
    </source>
</reference>
<comment type="caution">
    <text evidence="2">The sequence shown here is derived from an EMBL/GenBank/DDBJ whole genome shotgun (WGS) entry which is preliminary data.</text>
</comment>
<evidence type="ECO:0000313" key="3">
    <source>
        <dbReference type="Proteomes" id="UP001419268"/>
    </source>
</evidence>
<gene>
    <name evidence="2" type="ORF">Scep_019791</name>
</gene>
<feature type="compositionally biased region" description="Low complexity" evidence="1">
    <location>
        <begin position="69"/>
        <end position="89"/>
    </location>
</feature>
<evidence type="ECO:0000313" key="2">
    <source>
        <dbReference type="EMBL" id="KAK9112272.1"/>
    </source>
</evidence>
<feature type="compositionally biased region" description="Basic residues" evidence="1">
    <location>
        <begin position="90"/>
        <end position="99"/>
    </location>
</feature>
<dbReference type="EMBL" id="JBBNAG010000008">
    <property type="protein sequence ID" value="KAK9112272.1"/>
    <property type="molecule type" value="Genomic_DNA"/>
</dbReference>
<organism evidence="2 3">
    <name type="scientific">Stephania cephalantha</name>
    <dbReference type="NCBI Taxonomy" id="152367"/>
    <lineage>
        <taxon>Eukaryota</taxon>
        <taxon>Viridiplantae</taxon>
        <taxon>Streptophyta</taxon>
        <taxon>Embryophyta</taxon>
        <taxon>Tracheophyta</taxon>
        <taxon>Spermatophyta</taxon>
        <taxon>Magnoliopsida</taxon>
        <taxon>Ranunculales</taxon>
        <taxon>Menispermaceae</taxon>
        <taxon>Menispermoideae</taxon>
        <taxon>Cissampelideae</taxon>
        <taxon>Stephania</taxon>
    </lineage>
</organism>
<dbReference type="AlphaFoldDB" id="A0AAP0IBN8"/>
<keyword evidence="3" id="KW-1185">Reference proteome</keyword>
<evidence type="ECO:0000256" key="1">
    <source>
        <dbReference type="SAM" id="MobiDB-lite"/>
    </source>
</evidence>
<feature type="region of interest" description="Disordered" evidence="1">
    <location>
        <begin position="57"/>
        <end position="127"/>
    </location>
</feature>
<accession>A0AAP0IBN8</accession>
<name>A0AAP0IBN8_9MAGN</name>